<dbReference type="InterPro" id="IPR035931">
    <property type="entry name" value="YlxR-like_sf"/>
</dbReference>
<dbReference type="Proteomes" id="UP000198426">
    <property type="component" value="Unassembled WGS sequence"/>
</dbReference>
<evidence type="ECO:0000313" key="3">
    <source>
        <dbReference type="Proteomes" id="UP000198426"/>
    </source>
</evidence>
<reference evidence="2 3" key="1">
    <citation type="submission" date="2017-06" db="EMBL/GenBank/DDBJ databases">
        <authorList>
            <person name="Kim H.J."/>
            <person name="Triplett B.A."/>
        </authorList>
    </citation>
    <scope>NUCLEOTIDE SEQUENCE [LARGE SCALE GENOMIC DNA]</scope>
    <source>
        <strain evidence="2 3">DSM 29339</strain>
    </source>
</reference>
<dbReference type="NCBIfam" id="NF006622">
    <property type="entry name" value="PRK09190.1"/>
    <property type="match status" value="1"/>
</dbReference>
<evidence type="ECO:0000313" key="2">
    <source>
        <dbReference type="EMBL" id="SNT24442.1"/>
    </source>
</evidence>
<evidence type="ECO:0000259" key="1">
    <source>
        <dbReference type="Pfam" id="PF04296"/>
    </source>
</evidence>
<keyword evidence="3" id="KW-1185">Reference proteome</keyword>
<proteinExistence type="predicted"/>
<dbReference type="Pfam" id="PF04296">
    <property type="entry name" value="YlxR"/>
    <property type="match status" value="1"/>
</dbReference>
<name>A0A239L371_9RHOB</name>
<gene>
    <name evidence="2" type="ORF">SAMN05421757_108210</name>
</gene>
<feature type="domain" description="YlxR" evidence="1">
    <location>
        <begin position="18"/>
        <end position="91"/>
    </location>
</feature>
<dbReference type="PANTHER" id="PTHR34215:SF1">
    <property type="entry name" value="YLXR DOMAIN-CONTAINING PROTEIN"/>
    <property type="match status" value="1"/>
</dbReference>
<sequence length="213" mass="22366">MRALGRGGQTSTREVAERRCIATGEVGPKAGLIRFVVGPGDEIVPDLAGKLPGRGIWVSADRAALELAVKKRLFSRSAKRQVQVPEGLVDLVETGLARRVTDILSLARKAGLAIAGYEKVRGMIQAGEAVVLVQASDGSARGKSKLRLPPEEGTTFDCLTADEIGLSFGRDHVIHAALCNGGLTTRFVEETTRLSGLRGKIGATGPGKDDGIA</sequence>
<accession>A0A239L371</accession>
<dbReference type="InterPro" id="IPR029064">
    <property type="entry name" value="Ribosomal_eL30-like_sf"/>
</dbReference>
<dbReference type="InterPro" id="IPR037465">
    <property type="entry name" value="YlxR"/>
</dbReference>
<dbReference type="InterPro" id="IPR007393">
    <property type="entry name" value="YlxR_dom"/>
</dbReference>
<dbReference type="SUPFAM" id="SSF55315">
    <property type="entry name" value="L30e-like"/>
    <property type="match status" value="1"/>
</dbReference>
<organism evidence="2 3">
    <name type="scientific">Tropicimonas sediminicola</name>
    <dbReference type="NCBI Taxonomy" id="1031541"/>
    <lineage>
        <taxon>Bacteria</taxon>
        <taxon>Pseudomonadati</taxon>
        <taxon>Pseudomonadota</taxon>
        <taxon>Alphaproteobacteria</taxon>
        <taxon>Rhodobacterales</taxon>
        <taxon>Roseobacteraceae</taxon>
        <taxon>Tropicimonas</taxon>
    </lineage>
</organism>
<dbReference type="Gene3D" id="3.30.1330.30">
    <property type="match status" value="1"/>
</dbReference>
<dbReference type="EMBL" id="FZOY01000008">
    <property type="protein sequence ID" value="SNT24442.1"/>
    <property type="molecule type" value="Genomic_DNA"/>
</dbReference>
<dbReference type="CDD" id="cd00279">
    <property type="entry name" value="YlxR"/>
    <property type="match status" value="1"/>
</dbReference>
<dbReference type="PANTHER" id="PTHR34215">
    <property type="entry name" value="BLL0784 PROTEIN"/>
    <property type="match status" value="1"/>
</dbReference>
<dbReference type="SUPFAM" id="SSF64376">
    <property type="entry name" value="YlxR-like"/>
    <property type="match status" value="1"/>
</dbReference>
<dbReference type="AlphaFoldDB" id="A0A239L371"/>
<dbReference type="Gene3D" id="3.30.1230.10">
    <property type="entry name" value="YlxR-like"/>
    <property type="match status" value="1"/>
</dbReference>
<protein>
    <recommendedName>
        <fullName evidence="1">YlxR domain-containing protein</fullName>
    </recommendedName>
</protein>